<dbReference type="GO" id="GO:0031179">
    <property type="term" value="P:peptide modification"/>
    <property type="evidence" value="ECO:0007669"/>
    <property type="project" value="InterPro"/>
</dbReference>
<evidence type="ECO:0000313" key="3">
    <source>
        <dbReference type="EMBL" id="OXA64419.1"/>
    </source>
</evidence>
<name>A0A226F3S0_FOLCA</name>
<evidence type="ECO:0000313" key="4">
    <source>
        <dbReference type="Proteomes" id="UP000198287"/>
    </source>
</evidence>
<comment type="caution">
    <text evidence="3">The sequence shown here is derived from an EMBL/GenBank/DDBJ whole genome shotgun (WGS) entry which is preliminary data.</text>
</comment>
<dbReference type="InterPro" id="IPR012341">
    <property type="entry name" value="6hp_glycosidase-like_sf"/>
</dbReference>
<keyword evidence="4" id="KW-1185">Reference proteome</keyword>
<keyword evidence="2" id="KW-0479">Metal-binding</keyword>
<feature type="binding site" evidence="2">
    <location>
        <position position="347"/>
    </location>
    <ligand>
        <name>Zn(2+)</name>
        <dbReference type="ChEBI" id="CHEBI:29105"/>
    </ligand>
</feature>
<evidence type="ECO:0000256" key="1">
    <source>
        <dbReference type="ARBA" id="ARBA00007179"/>
    </source>
</evidence>
<dbReference type="Proteomes" id="UP000198287">
    <property type="component" value="Unassembled WGS sequence"/>
</dbReference>
<dbReference type="CDD" id="cd04794">
    <property type="entry name" value="euk_LANCL"/>
    <property type="match status" value="1"/>
</dbReference>
<dbReference type="PRINTS" id="PR01950">
    <property type="entry name" value="LANCSUPER"/>
</dbReference>
<dbReference type="InterPro" id="IPR007822">
    <property type="entry name" value="LANC-like"/>
</dbReference>
<protein>
    <submittedName>
        <fullName evidence="3">LanC-like protein 2</fullName>
    </submittedName>
</protein>
<feature type="binding site" evidence="2">
    <location>
        <position position="346"/>
    </location>
    <ligand>
        <name>Zn(2+)</name>
        <dbReference type="ChEBI" id="CHEBI:29105"/>
    </ligand>
</feature>
<dbReference type="PANTHER" id="PTHR12736:SF21">
    <property type="entry name" value="LANC-LIKE PROTEIN 2"/>
    <property type="match status" value="1"/>
</dbReference>
<dbReference type="OrthoDB" id="10257263at2759"/>
<dbReference type="InterPro" id="IPR020464">
    <property type="entry name" value="LanC-like_prot_euk"/>
</dbReference>
<dbReference type="GO" id="GO:0005886">
    <property type="term" value="C:plasma membrane"/>
    <property type="evidence" value="ECO:0007669"/>
    <property type="project" value="TreeGrafter"/>
</dbReference>
<comment type="similarity">
    <text evidence="1">Belongs to the LanC-like protein family.</text>
</comment>
<dbReference type="GO" id="GO:0005975">
    <property type="term" value="P:carbohydrate metabolic process"/>
    <property type="evidence" value="ECO:0007669"/>
    <property type="project" value="InterPro"/>
</dbReference>
<dbReference type="OMA" id="CKAAQVY"/>
<dbReference type="AlphaFoldDB" id="A0A226F3S0"/>
<feature type="binding site" evidence="2">
    <location>
        <position position="298"/>
    </location>
    <ligand>
        <name>Zn(2+)</name>
        <dbReference type="ChEBI" id="CHEBI:29105"/>
    </ligand>
</feature>
<dbReference type="Pfam" id="PF05147">
    <property type="entry name" value="LANC_like"/>
    <property type="match status" value="1"/>
</dbReference>
<dbReference type="PRINTS" id="PR01951">
    <property type="entry name" value="LANCEUKARYTE"/>
</dbReference>
<sequence length="432" mass="49029">MADTSSVVVDTERFHKNPFLDKEISLIGDPFVGGPSSFLERLKQGSTLLLETLTRNVLEENNRMPGDDDYSVYTGKSGVILTYHWILSQNNQELLINPSIKKMLEDFVKEVMSGHLLRKKRITFLCGDAGPLIVAYLITNDSNQRTELLGRLLQLQDLVYAKGSSNRDRTPIPNELLYGRAGYLYSLLFLNQQFPQDPPLIPYALLSNLVSIIIEDGLRNNQRGNPPLHYEWHDKTYLGAAHGYVGILYVLLKARAYMKEEHVRHVKETLDWVMFHQFPSGNLRSSVGSKEDKLIHWCHGAAGAIFLFLEASKVFEAEKERYLSCTLACGGVIWTRGILKRSYSLCHGTAGNAYSLMALYKHTRDLIWLQRSCLFSQWCFSWGNSTRQPDRPISLFEGLAGSVYMLHDFHNFLLHNGDGSGSTPKFPSFELD</sequence>
<reference evidence="3 4" key="1">
    <citation type="submission" date="2015-12" db="EMBL/GenBank/DDBJ databases">
        <title>The genome of Folsomia candida.</title>
        <authorList>
            <person name="Faddeeva A."/>
            <person name="Derks M.F."/>
            <person name="Anvar Y."/>
            <person name="Smit S."/>
            <person name="Van Straalen N."/>
            <person name="Roelofs D."/>
        </authorList>
    </citation>
    <scope>NUCLEOTIDE SEQUENCE [LARGE SCALE GENOMIC DNA]</scope>
    <source>
        <strain evidence="3 4">VU population</strain>
        <tissue evidence="3">Whole body</tissue>
    </source>
</reference>
<dbReference type="EMBL" id="LNIX01000001">
    <property type="protein sequence ID" value="OXA64419.1"/>
    <property type="molecule type" value="Genomic_DNA"/>
</dbReference>
<dbReference type="GO" id="GO:0046872">
    <property type="term" value="F:metal ion binding"/>
    <property type="evidence" value="ECO:0007669"/>
    <property type="project" value="UniProtKB-KW"/>
</dbReference>
<dbReference type="SUPFAM" id="SSF158745">
    <property type="entry name" value="LanC-like"/>
    <property type="match status" value="1"/>
</dbReference>
<evidence type="ECO:0000256" key="2">
    <source>
        <dbReference type="PIRSR" id="PIRSR607822-1"/>
    </source>
</evidence>
<proteinExistence type="inferred from homology"/>
<keyword evidence="2" id="KW-0862">Zinc</keyword>
<organism evidence="3 4">
    <name type="scientific">Folsomia candida</name>
    <name type="common">Springtail</name>
    <dbReference type="NCBI Taxonomy" id="158441"/>
    <lineage>
        <taxon>Eukaryota</taxon>
        <taxon>Metazoa</taxon>
        <taxon>Ecdysozoa</taxon>
        <taxon>Arthropoda</taxon>
        <taxon>Hexapoda</taxon>
        <taxon>Collembola</taxon>
        <taxon>Entomobryomorpha</taxon>
        <taxon>Isotomoidea</taxon>
        <taxon>Isotomidae</taxon>
        <taxon>Proisotominae</taxon>
        <taxon>Folsomia</taxon>
    </lineage>
</organism>
<dbReference type="PANTHER" id="PTHR12736">
    <property type="entry name" value="LANC-LIKE PROTEIN"/>
    <property type="match status" value="1"/>
</dbReference>
<dbReference type="SMART" id="SM01260">
    <property type="entry name" value="LANC_like"/>
    <property type="match status" value="1"/>
</dbReference>
<gene>
    <name evidence="3" type="ORF">Fcan01_03075</name>
</gene>
<dbReference type="Gene3D" id="1.50.10.10">
    <property type="match status" value="1"/>
</dbReference>
<accession>A0A226F3S0</accession>